<keyword evidence="7" id="KW-1185">Reference proteome</keyword>
<evidence type="ECO:0000256" key="2">
    <source>
        <dbReference type="ARBA" id="ARBA00022801"/>
    </source>
</evidence>
<keyword evidence="1" id="KW-0547">Nucleotide-binding</keyword>
<sequence>MNSISIRSAAVYSSLILNLLLIVGSNTMKKKPTTQGCPFCDYPNDKIIFQNVIVFNDRTPKATVHYLICPREHIVSIKTLTQKDIPVLVEMKQVADQLIAEKFPGQSGIVLGFHSPPFYSVKHLHLHLLVPPFTPKFKKHSYAPHFGGLWFKDVNTVINELYNSVA</sequence>
<keyword evidence="4" id="KW-1133">Transmembrane helix</keyword>
<dbReference type="PANTHER" id="PTHR12486:SF5">
    <property type="entry name" value="ADENOSINE 5'-MONOPHOSPHORAMIDASE HINT3"/>
    <property type="match status" value="1"/>
</dbReference>
<dbReference type="PANTHER" id="PTHR12486">
    <property type="entry name" value="APRATAXIN-RELATED"/>
    <property type="match status" value="1"/>
</dbReference>
<dbReference type="FunCoup" id="Q54DF5">
    <property type="interactions" value="20"/>
</dbReference>
<dbReference type="Pfam" id="PF11969">
    <property type="entry name" value="DcpS_C"/>
    <property type="match status" value="1"/>
</dbReference>
<organism evidence="6 7">
    <name type="scientific">Dictyostelium discoideum</name>
    <name type="common">Social amoeba</name>
    <dbReference type="NCBI Taxonomy" id="44689"/>
    <lineage>
        <taxon>Eukaryota</taxon>
        <taxon>Amoebozoa</taxon>
        <taxon>Evosea</taxon>
        <taxon>Eumycetozoa</taxon>
        <taxon>Dictyostelia</taxon>
        <taxon>Dictyosteliales</taxon>
        <taxon>Dictyosteliaceae</taxon>
        <taxon>Dictyostelium</taxon>
    </lineage>
</organism>
<keyword evidence="4" id="KW-0472">Membrane</keyword>
<dbReference type="EMBL" id="AAFI02000189">
    <property type="protein sequence ID" value="EAL61273.1"/>
    <property type="molecule type" value="Genomic_DNA"/>
</dbReference>
<protein>
    <recommendedName>
        <fullName evidence="5">HIT domain-containing protein</fullName>
    </recommendedName>
</protein>
<dbReference type="PRO" id="PR:Q54DF5"/>
<feature type="short sequence motif" description="Histidine triad motif" evidence="3">
    <location>
        <begin position="123"/>
        <end position="127"/>
    </location>
</feature>
<feature type="transmembrane region" description="Helical" evidence="4">
    <location>
        <begin position="6"/>
        <end position="23"/>
    </location>
</feature>
<dbReference type="OMA" id="EKKCIFC"/>
<dbReference type="SMR" id="Q54DF5"/>
<evidence type="ECO:0000256" key="3">
    <source>
        <dbReference type="PROSITE-ProRule" id="PRU00464"/>
    </source>
</evidence>
<dbReference type="Gene3D" id="3.30.428.10">
    <property type="entry name" value="HIT-like"/>
    <property type="match status" value="1"/>
</dbReference>
<dbReference type="GO" id="GO:0000166">
    <property type="term" value="F:nucleotide binding"/>
    <property type="evidence" value="ECO:0007669"/>
    <property type="project" value="UniProtKB-KW"/>
</dbReference>
<proteinExistence type="predicted"/>
<dbReference type="VEuPathDB" id="AmoebaDB:DDB_G0292298"/>
<evidence type="ECO:0000256" key="1">
    <source>
        <dbReference type="ARBA" id="ARBA00022741"/>
    </source>
</evidence>
<reference evidence="6 7" key="1">
    <citation type="journal article" date="2005" name="Nature">
        <title>The genome of the social amoeba Dictyostelium discoideum.</title>
        <authorList>
            <consortium name="The Dictyostelium discoideum Sequencing Consortium"/>
            <person name="Eichinger L."/>
            <person name="Pachebat J.A."/>
            <person name="Glockner G."/>
            <person name="Rajandream M.A."/>
            <person name="Sucgang R."/>
            <person name="Berriman M."/>
            <person name="Song J."/>
            <person name="Olsen R."/>
            <person name="Szafranski K."/>
            <person name="Xu Q."/>
            <person name="Tunggal B."/>
            <person name="Kummerfeld S."/>
            <person name="Madera M."/>
            <person name="Konfortov B.A."/>
            <person name="Rivero F."/>
            <person name="Bankier A.T."/>
            <person name="Lehmann R."/>
            <person name="Hamlin N."/>
            <person name="Davies R."/>
            <person name="Gaudet P."/>
            <person name="Fey P."/>
            <person name="Pilcher K."/>
            <person name="Chen G."/>
            <person name="Saunders D."/>
            <person name="Sodergren E."/>
            <person name="Davis P."/>
            <person name="Kerhornou A."/>
            <person name="Nie X."/>
            <person name="Hall N."/>
            <person name="Anjard C."/>
            <person name="Hemphill L."/>
            <person name="Bason N."/>
            <person name="Farbrother P."/>
            <person name="Desany B."/>
            <person name="Just E."/>
            <person name="Morio T."/>
            <person name="Rost R."/>
            <person name="Churcher C."/>
            <person name="Cooper J."/>
            <person name="Haydock S."/>
            <person name="van Driessche N."/>
            <person name="Cronin A."/>
            <person name="Goodhead I."/>
            <person name="Muzny D."/>
            <person name="Mourier T."/>
            <person name="Pain A."/>
            <person name="Lu M."/>
            <person name="Harper D."/>
            <person name="Lindsay R."/>
            <person name="Hauser H."/>
            <person name="James K."/>
            <person name="Quiles M."/>
            <person name="Madan Babu M."/>
            <person name="Saito T."/>
            <person name="Buchrieser C."/>
            <person name="Wardroper A."/>
            <person name="Felder M."/>
            <person name="Thangavelu M."/>
            <person name="Johnson D."/>
            <person name="Knights A."/>
            <person name="Loulseged H."/>
            <person name="Mungall K."/>
            <person name="Oliver K."/>
            <person name="Price C."/>
            <person name="Quail M.A."/>
            <person name="Urushihara H."/>
            <person name="Hernandez J."/>
            <person name="Rabbinowitsch E."/>
            <person name="Steffen D."/>
            <person name="Sanders M."/>
            <person name="Ma J."/>
            <person name="Kohara Y."/>
            <person name="Sharp S."/>
            <person name="Simmonds M."/>
            <person name="Spiegler S."/>
            <person name="Tivey A."/>
            <person name="Sugano S."/>
            <person name="White B."/>
            <person name="Walker D."/>
            <person name="Woodward J."/>
            <person name="Winckler T."/>
            <person name="Tanaka Y."/>
            <person name="Shaulsky G."/>
            <person name="Schleicher M."/>
            <person name="Weinstock G."/>
            <person name="Rosenthal A."/>
            <person name="Cox E.C."/>
            <person name="Chisholm R.L."/>
            <person name="Gibbs R."/>
            <person name="Loomis W.F."/>
            <person name="Platzer M."/>
            <person name="Kay R.R."/>
            <person name="Williams J."/>
            <person name="Dear P.H."/>
            <person name="Noegel A.A."/>
            <person name="Barrell B."/>
            <person name="Kuspa A."/>
        </authorList>
    </citation>
    <scope>NUCLEOTIDE SEQUENCE [LARGE SCALE GENOMIC DNA]</scope>
    <source>
        <strain evidence="6 7">AX4</strain>
    </source>
</reference>
<dbReference type="Proteomes" id="UP000002195">
    <property type="component" value="Unassembled WGS sequence"/>
</dbReference>
<dbReference type="HOGENOM" id="CLU_056776_4_1_1"/>
<evidence type="ECO:0000259" key="5">
    <source>
        <dbReference type="PROSITE" id="PS51084"/>
    </source>
</evidence>
<dbReference type="GO" id="GO:0016787">
    <property type="term" value="F:hydrolase activity"/>
    <property type="evidence" value="ECO:0007669"/>
    <property type="project" value="UniProtKB-KW"/>
</dbReference>
<dbReference type="RefSeq" id="XP_629686.1">
    <property type="nucleotide sequence ID" value="XM_629684.1"/>
</dbReference>
<dbReference type="GeneID" id="8628602"/>
<keyword evidence="4" id="KW-0812">Transmembrane</keyword>
<dbReference type="eggNOG" id="KOG4359">
    <property type="taxonomic scope" value="Eukaryota"/>
</dbReference>
<evidence type="ECO:0000313" key="7">
    <source>
        <dbReference type="Proteomes" id="UP000002195"/>
    </source>
</evidence>
<dbReference type="KEGG" id="ddi:DDB_G0292298"/>
<dbReference type="InterPro" id="IPR036265">
    <property type="entry name" value="HIT-like_sf"/>
</dbReference>
<dbReference type="AlphaFoldDB" id="Q54DF5"/>
<evidence type="ECO:0000256" key="4">
    <source>
        <dbReference type="SAM" id="Phobius"/>
    </source>
</evidence>
<dbReference type="InterPro" id="IPR011146">
    <property type="entry name" value="HIT-like"/>
</dbReference>
<dbReference type="SUPFAM" id="SSF54197">
    <property type="entry name" value="HIT-like"/>
    <property type="match status" value="1"/>
</dbReference>
<dbReference type="InParanoid" id="Q54DF5"/>
<dbReference type="PhylomeDB" id="Q54DF5"/>
<keyword evidence="2" id="KW-0378">Hydrolase</keyword>
<evidence type="ECO:0000313" key="6">
    <source>
        <dbReference type="EMBL" id="EAL61273.1"/>
    </source>
</evidence>
<feature type="domain" description="HIT" evidence="5">
    <location>
        <begin position="50"/>
        <end position="142"/>
    </location>
</feature>
<comment type="caution">
    <text evidence="6">The sequence shown here is derived from an EMBL/GenBank/DDBJ whole genome shotgun (WGS) entry which is preliminary data.</text>
</comment>
<dbReference type="PaxDb" id="44689-DDB0184312"/>
<name>Q54DF5_DICDI</name>
<accession>Q54DF5</accession>
<dbReference type="PROSITE" id="PS51084">
    <property type="entry name" value="HIT_2"/>
    <property type="match status" value="1"/>
</dbReference>
<dbReference type="dictyBase" id="DDB_G0292298"/>
<gene>
    <name evidence="6" type="ORF">DDB_G0292298</name>
</gene>